<protein>
    <submittedName>
        <fullName evidence="3">Uncharacterized protein</fullName>
    </submittedName>
</protein>
<gene>
    <name evidence="3" type="ORF">GCM10007047_18280</name>
</gene>
<feature type="compositionally biased region" description="Basic and acidic residues" evidence="1">
    <location>
        <begin position="65"/>
        <end position="77"/>
    </location>
</feature>
<accession>A0A8J3GEB5</accession>
<keyword evidence="2" id="KW-0732">Signal</keyword>
<sequence>MKSPKTNIGAIACILGGLAALVSAFEDGFDIEKFIGGLTAMGMAYGFYKARDVDRTDAEAGATDAAEKRIEKAEAKQAEAATKKPTRTGFRK</sequence>
<evidence type="ECO:0000256" key="1">
    <source>
        <dbReference type="SAM" id="MobiDB-lite"/>
    </source>
</evidence>
<evidence type="ECO:0000313" key="3">
    <source>
        <dbReference type="EMBL" id="GHC02108.1"/>
    </source>
</evidence>
<evidence type="ECO:0000313" key="4">
    <source>
        <dbReference type="Proteomes" id="UP000642829"/>
    </source>
</evidence>
<dbReference type="Proteomes" id="UP000642829">
    <property type="component" value="Unassembled WGS sequence"/>
</dbReference>
<proteinExistence type="predicted"/>
<feature type="region of interest" description="Disordered" evidence="1">
    <location>
        <begin position="59"/>
        <end position="92"/>
    </location>
</feature>
<reference evidence="3" key="2">
    <citation type="submission" date="2020-09" db="EMBL/GenBank/DDBJ databases">
        <authorList>
            <person name="Sun Q."/>
            <person name="Kim S."/>
        </authorList>
    </citation>
    <scope>NUCLEOTIDE SEQUENCE</scope>
    <source>
        <strain evidence="3">KCTC 12870</strain>
    </source>
</reference>
<name>A0A8J3GEB5_9BACT</name>
<feature type="chain" id="PRO_5035150466" evidence="2">
    <location>
        <begin position="25"/>
        <end position="92"/>
    </location>
</feature>
<dbReference type="EMBL" id="BMXG01000010">
    <property type="protein sequence ID" value="GHC02108.1"/>
    <property type="molecule type" value="Genomic_DNA"/>
</dbReference>
<dbReference type="AlphaFoldDB" id="A0A8J3GEB5"/>
<dbReference type="RefSeq" id="WP_189514328.1">
    <property type="nucleotide sequence ID" value="NZ_BMXG01000010.1"/>
</dbReference>
<comment type="caution">
    <text evidence="3">The sequence shown here is derived from an EMBL/GenBank/DDBJ whole genome shotgun (WGS) entry which is preliminary data.</text>
</comment>
<evidence type="ECO:0000256" key="2">
    <source>
        <dbReference type="SAM" id="SignalP"/>
    </source>
</evidence>
<organism evidence="3 4">
    <name type="scientific">Cerasicoccus arenae</name>
    <dbReference type="NCBI Taxonomy" id="424488"/>
    <lineage>
        <taxon>Bacteria</taxon>
        <taxon>Pseudomonadati</taxon>
        <taxon>Verrucomicrobiota</taxon>
        <taxon>Opitutia</taxon>
        <taxon>Puniceicoccales</taxon>
        <taxon>Cerasicoccaceae</taxon>
        <taxon>Cerasicoccus</taxon>
    </lineage>
</organism>
<keyword evidence="4" id="KW-1185">Reference proteome</keyword>
<reference evidence="3" key="1">
    <citation type="journal article" date="2014" name="Int. J. Syst. Evol. Microbiol.">
        <title>Complete genome sequence of Corynebacterium casei LMG S-19264T (=DSM 44701T), isolated from a smear-ripened cheese.</title>
        <authorList>
            <consortium name="US DOE Joint Genome Institute (JGI-PGF)"/>
            <person name="Walter F."/>
            <person name="Albersmeier A."/>
            <person name="Kalinowski J."/>
            <person name="Ruckert C."/>
        </authorList>
    </citation>
    <scope>NUCLEOTIDE SEQUENCE</scope>
    <source>
        <strain evidence="3">KCTC 12870</strain>
    </source>
</reference>
<feature type="signal peptide" evidence="2">
    <location>
        <begin position="1"/>
        <end position="24"/>
    </location>
</feature>